<keyword evidence="1" id="KW-0503">Monooxygenase</keyword>
<sequence length="369" mass="41721">MEIQEGKKVLISGASFAGLTMAFWLNKQGNNVTVVEIGGHLKMGGTPVDIKDETIEIVKRMGLFDRIKANRIGPSKWEFKNKEDVSEHTVQLEKLPDNEFEIERDLMLNMLFDLIKNDVDFIFNSSITALHESERNIEVTFKDGSQGIYDLLFGCDGVHSMVRKIWFGEEKLYSHFLGQYFSIAIADRLLVEEGAYQTYAEPNKGVALYAYNAKTDIIFTFRTETEIQYDFRDPQQHKRIILEQFAGVKWRTSELLKELVNSKSFYFDKFCQIKMPAWTKGRVALVGDAGYCASPAAGMGGSLAIIGATALADALEKNDGNFELAFATYNRDLRSFIEGVQADAVETLDKLLPKTEEEVRLRNKNGLNI</sequence>
<keyword evidence="1" id="KW-0560">Oxidoreductase</keyword>
<protein>
    <submittedName>
        <fullName evidence="1">FAD-dependent monooxygenase</fullName>
    </submittedName>
</protein>
<reference evidence="1" key="1">
    <citation type="submission" date="2024-04" db="EMBL/GenBank/DDBJ databases">
        <title>Complete genome sequence of Sphingobacterium thalpophiium BAA-1094.</title>
        <authorList>
            <person name="Adaikpoh B.I."/>
        </authorList>
    </citation>
    <scope>NUCLEOTIDE SEQUENCE</scope>
    <source>
        <strain evidence="1">BAA-1094</strain>
    </source>
</reference>
<keyword evidence="2" id="KW-1185">Reference proteome</keyword>
<dbReference type="Proteomes" id="UP001485301">
    <property type="component" value="Chromosome"/>
</dbReference>
<accession>A0ACD5C313</accession>
<dbReference type="EMBL" id="CP151087">
    <property type="protein sequence ID" value="WZN56082.1"/>
    <property type="molecule type" value="Genomic_DNA"/>
</dbReference>
<name>A0ACD5C313_9SPHI</name>
<gene>
    <name evidence="1" type="ORF">AACH28_00775</name>
</gene>
<evidence type="ECO:0000313" key="1">
    <source>
        <dbReference type="EMBL" id="WZN56082.1"/>
    </source>
</evidence>
<organism evidence="1 2">
    <name type="scientific">Sphingobacterium thalpophilum</name>
    <dbReference type="NCBI Taxonomy" id="259"/>
    <lineage>
        <taxon>Bacteria</taxon>
        <taxon>Pseudomonadati</taxon>
        <taxon>Bacteroidota</taxon>
        <taxon>Sphingobacteriia</taxon>
        <taxon>Sphingobacteriales</taxon>
        <taxon>Sphingobacteriaceae</taxon>
        <taxon>Sphingobacterium</taxon>
    </lineage>
</organism>
<proteinExistence type="predicted"/>
<evidence type="ECO:0000313" key="2">
    <source>
        <dbReference type="Proteomes" id="UP001485301"/>
    </source>
</evidence>